<dbReference type="Proteomes" id="UP001596066">
    <property type="component" value="Unassembled WGS sequence"/>
</dbReference>
<dbReference type="EMBL" id="JBHSOC010000011">
    <property type="protein sequence ID" value="MFC5641346.1"/>
    <property type="molecule type" value="Genomic_DNA"/>
</dbReference>
<sequence length="262" mass="29115">MLYLAVQAVMMENLFMTHEQPALFVADGTPSELDVLLMTEALGPSTSRGGQSDLALPFRLPSHFSIGAPVVTALTEEDAPASMREQFGTYDFHQVQLTCSFQAAPGCHFADARFAVTLSAEAIAYDLFPVLLEDARTVTLTRTGPTLSFEYNPMGATLTMPSYERAEEKVRYCSRIVAFDLRGDRPSWSFHRTDQHEITGPQRLFMIVRKPRGHSVQATFNLRARVQFALGGDGFSPVELVMLFRKRERSGEIVDEPSVALC</sequence>
<comment type="caution">
    <text evidence="1">The sequence shown here is derived from an EMBL/GenBank/DDBJ whole genome shotgun (WGS) entry which is preliminary data.</text>
</comment>
<evidence type="ECO:0000313" key="1">
    <source>
        <dbReference type="EMBL" id="MFC5641346.1"/>
    </source>
</evidence>
<accession>A0ABW0V656</accession>
<protein>
    <submittedName>
        <fullName evidence="1">Uncharacterized protein</fullName>
    </submittedName>
</protein>
<organism evidence="1 2">
    <name type="scientific">Kitasatospora cinereorecta</name>
    <dbReference type="NCBI Taxonomy" id="285560"/>
    <lineage>
        <taxon>Bacteria</taxon>
        <taxon>Bacillati</taxon>
        <taxon>Actinomycetota</taxon>
        <taxon>Actinomycetes</taxon>
        <taxon>Kitasatosporales</taxon>
        <taxon>Streptomycetaceae</taxon>
        <taxon>Kitasatospora</taxon>
    </lineage>
</organism>
<evidence type="ECO:0000313" key="2">
    <source>
        <dbReference type="Proteomes" id="UP001596066"/>
    </source>
</evidence>
<name>A0ABW0V656_9ACTN</name>
<keyword evidence="2" id="KW-1185">Reference proteome</keyword>
<dbReference type="RefSeq" id="WP_346143392.1">
    <property type="nucleotide sequence ID" value="NZ_BAAAUA010000013.1"/>
</dbReference>
<proteinExistence type="predicted"/>
<gene>
    <name evidence="1" type="ORF">ACFPZF_08220</name>
</gene>
<reference evidence="2" key="1">
    <citation type="journal article" date="2019" name="Int. J. Syst. Evol. Microbiol.">
        <title>The Global Catalogue of Microorganisms (GCM) 10K type strain sequencing project: providing services to taxonomists for standard genome sequencing and annotation.</title>
        <authorList>
            <consortium name="The Broad Institute Genomics Platform"/>
            <consortium name="The Broad Institute Genome Sequencing Center for Infectious Disease"/>
            <person name="Wu L."/>
            <person name="Ma J."/>
        </authorList>
    </citation>
    <scope>NUCLEOTIDE SEQUENCE [LARGE SCALE GENOMIC DNA]</scope>
    <source>
        <strain evidence="2">CGMCC 4.1622</strain>
    </source>
</reference>